<evidence type="ECO:0000256" key="2">
    <source>
        <dbReference type="ARBA" id="ARBA00022670"/>
    </source>
</evidence>
<name>A0A7N0TSB4_KALFE</name>
<dbReference type="PRINTS" id="PR00792">
    <property type="entry name" value="PEPSIN"/>
</dbReference>
<organism evidence="9 10">
    <name type="scientific">Kalanchoe fedtschenkoi</name>
    <name type="common">Lavender scallops</name>
    <name type="synonym">South American air plant</name>
    <dbReference type="NCBI Taxonomy" id="63787"/>
    <lineage>
        <taxon>Eukaryota</taxon>
        <taxon>Viridiplantae</taxon>
        <taxon>Streptophyta</taxon>
        <taxon>Embryophyta</taxon>
        <taxon>Tracheophyta</taxon>
        <taxon>Spermatophyta</taxon>
        <taxon>Magnoliopsida</taxon>
        <taxon>eudicotyledons</taxon>
        <taxon>Gunneridae</taxon>
        <taxon>Pentapetalae</taxon>
        <taxon>Saxifragales</taxon>
        <taxon>Crassulaceae</taxon>
        <taxon>Kalanchoe</taxon>
    </lineage>
</organism>
<dbReference type="Gene3D" id="2.40.70.10">
    <property type="entry name" value="Acid Proteases"/>
    <property type="match status" value="2"/>
</dbReference>
<keyword evidence="2" id="KW-0645">Protease</keyword>
<dbReference type="PROSITE" id="PS51767">
    <property type="entry name" value="PEPTIDASE_A1"/>
    <property type="match status" value="1"/>
</dbReference>
<protein>
    <recommendedName>
        <fullName evidence="8">Peptidase A1 domain-containing protein</fullName>
    </recommendedName>
</protein>
<evidence type="ECO:0000313" key="10">
    <source>
        <dbReference type="Proteomes" id="UP000594263"/>
    </source>
</evidence>
<dbReference type="Gramene" id="Kaladp0044s0027.1.v1.1">
    <property type="protein sequence ID" value="Kaladp0044s0027.1.v1.1"/>
    <property type="gene ID" value="Kaladp0044s0027.v1.1"/>
</dbReference>
<evidence type="ECO:0000256" key="6">
    <source>
        <dbReference type="PIRSR" id="PIRSR601461-1"/>
    </source>
</evidence>
<keyword evidence="7" id="KW-0732">Signal</keyword>
<feature type="active site" evidence="6">
    <location>
        <position position="325"/>
    </location>
</feature>
<evidence type="ECO:0000256" key="1">
    <source>
        <dbReference type="ARBA" id="ARBA00007447"/>
    </source>
</evidence>
<dbReference type="EnsemblPlants" id="Kaladp0044s0027.1.v1.1">
    <property type="protein sequence ID" value="Kaladp0044s0027.1.v1.1"/>
    <property type="gene ID" value="Kaladp0044s0027.v1.1"/>
</dbReference>
<evidence type="ECO:0000256" key="3">
    <source>
        <dbReference type="ARBA" id="ARBA00022750"/>
    </source>
</evidence>
<dbReference type="GO" id="GO:0006508">
    <property type="term" value="P:proteolysis"/>
    <property type="evidence" value="ECO:0007669"/>
    <property type="project" value="UniProtKB-KW"/>
</dbReference>
<dbReference type="InterPro" id="IPR033121">
    <property type="entry name" value="PEPTIDASE_A1"/>
</dbReference>
<proteinExistence type="inferred from homology"/>
<accession>A0A7N0TSB4</accession>
<keyword evidence="3" id="KW-0064">Aspartyl protease</keyword>
<dbReference type="InterPro" id="IPR034161">
    <property type="entry name" value="Pepsin-like_plant"/>
</dbReference>
<keyword evidence="10" id="KW-1185">Reference proteome</keyword>
<dbReference type="SUPFAM" id="SSF50630">
    <property type="entry name" value="Acid proteases"/>
    <property type="match status" value="1"/>
</dbReference>
<evidence type="ECO:0000256" key="4">
    <source>
        <dbReference type="ARBA" id="ARBA00022801"/>
    </source>
</evidence>
<dbReference type="OMA" id="CGVHMEN"/>
<dbReference type="Proteomes" id="UP000594263">
    <property type="component" value="Unplaced"/>
</dbReference>
<dbReference type="InterPro" id="IPR001461">
    <property type="entry name" value="Aspartic_peptidase_A1"/>
</dbReference>
<reference evidence="9" key="1">
    <citation type="submission" date="2021-01" db="UniProtKB">
        <authorList>
            <consortium name="EnsemblPlants"/>
        </authorList>
    </citation>
    <scope>IDENTIFICATION</scope>
</reference>
<dbReference type="GO" id="GO:0004190">
    <property type="term" value="F:aspartic-type endopeptidase activity"/>
    <property type="evidence" value="ECO:0007669"/>
    <property type="project" value="UniProtKB-KW"/>
</dbReference>
<evidence type="ECO:0000313" key="9">
    <source>
        <dbReference type="EnsemblPlants" id="Kaladp0044s0027.1.v1.1"/>
    </source>
</evidence>
<evidence type="ECO:0000256" key="7">
    <source>
        <dbReference type="SAM" id="SignalP"/>
    </source>
</evidence>
<dbReference type="InterPro" id="IPR032799">
    <property type="entry name" value="TAXi_C"/>
</dbReference>
<feature type="signal peptide" evidence="7">
    <location>
        <begin position="1"/>
        <end position="35"/>
    </location>
</feature>
<dbReference type="FunFam" id="2.40.70.10:FF:000028">
    <property type="entry name" value="Eukaryotic aspartyl protease family protein"/>
    <property type="match status" value="1"/>
</dbReference>
<feature type="chain" id="PRO_5029699545" description="Peptidase A1 domain-containing protein" evidence="7">
    <location>
        <begin position="36"/>
        <end position="501"/>
    </location>
</feature>
<keyword evidence="5" id="KW-0325">Glycoprotein</keyword>
<dbReference type="PANTHER" id="PTHR13683:SF685">
    <property type="entry name" value="EUKARYOTIC ASPARTYL PROTEASE FAMILY PROTEIN"/>
    <property type="match status" value="1"/>
</dbReference>
<sequence>MAETGRRRRRRTFSLNSSSQLLLLLPLLSLFVGSAEFVSAGILDVRSKFAGRDRSISDLRAHDSRRQVSLLPGVDLPLAGSGRADGVGLYYAQIGIGTPSKNYYVQVDTGSDIMWVNCIQCTECPTKSSLGIQLTLYDIKESLTGHLVPCNTNFCSMVNNGPIYGCTSNMTCTYIELYGDDSSTVGYFVKDIVQYDRVSGDLNTTAANGSLIFGCGARQSGDLTSSDEALDGILGFGNSNSSAISQLAASGVVKNMFAHCLDGVNGGGIFAIGHVVQPQVNTTSIVSNQKHYSVYMKSVEVGNKTLNISTDVLGLGKNRQGAIIDSGTTLAYLPREIFEPLLIEIFAQHSDMKIYTIEDQYTCFRYSGSVDDAFPNVTFHFNNSLYLNVQPHEYLFSMDHMWCLGWQNSGNQSRDRQDMILLGDLVLSNKLVFYDLEKQVMGWTEYNCSSSIQVQDEQTGTVHLIGPRAIVSHASPKSPGVALLSLAFLVMLLHIVTATLL</sequence>
<dbReference type="Pfam" id="PF14543">
    <property type="entry name" value="TAXi_N"/>
    <property type="match status" value="1"/>
</dbReference>
<dbReference type="Pfam" id="PF14541">
    <property type="entry name" value="TAXi_C"/>
    <property type="match status" value="1"/>
</dbReference>
<dbReference type="AlphaFoldDB" id="A0A7N0TSB4"/>
<dbReference type="PANTHER" id="PTHR13683">
    <property type="entry name" value="ASPARTYL PROTEASES"/>
    <property type="match status" value="1"/>
</dbReference>
<feature type="active site" evidence="6">
    <location>
        <position position="108"/>
    </location>
</feature>
<dbReference type="InterPro" id="IPR021109">
    <property type="entry name" value="Peptidase_aspartic_dom_sf"/>
</dbReference>
<comment type="similarity">
    <text evidence="1">Belongs to the peptidase A1 family.</text>
</comment>
<evidence type="ECO:0000259" key="8">
    <source>
        <dbReference type="PROSITE" id="PS51767"/>
    </source>
</evidence>
<evidence type="ECO:0000256" key="5">
    <source>
        <dbReference type="ARBA" id="ARBA00023180"/>
    </source>
</evidence>
<dbReference type="InterPro" id="IPR032861">
    <property type="entry name" value="TAXi_N"/>
</dbReference>
<dbReference type="CDD" id="cd05476">
    <property type="entry name" value="pepsin_A_like_plant"/>
    <property type="match status" value="1"/>
</dbReference>
<feature type="domain" description="Peptidase A1" evidence="8">
    <location>
        <begin position="90"/>
        <end position="444"/>
    </location>
</feature>
<keyword evidence="4" id="KW-0378">Hydrolase</keyword>